<dbReference type="Proteomes" id="UP000596049">
    <property type="component" value="Chromosome"/>
</dbReference>
<organism evidence="1 2">
    <name type="scientific">Lysinibacillus agricola</name>
    <dbReference type="NCBI Taxonomy" id="2590012"/>
    <lineage>
        <taxon>Bacteria</taxon>
        <taxon>Bacillati</taxon>
        <taxon>Bacillota</taxon>
        <taxon>Bacilli</taxon>
        <taxon>Bacillales</taxon>
        <taxon>Bacillaceae</taxon>
        <taxon>Lysinibacillus</taxon>
    </lineage>
</organism>
<evidence type="ECO:0000313" key="2">
    <source>
        <dbReference type="Proteomes" id="UP000596049"/>
    </source>
</evidence>
<sequence length="100" mass="11955">MNTYEWLDVNFQIVLRNLNLNEHIPYSQSLISSDADKCYGYESIWNKKNVPFEHGSALYLISKLPPYDKEVRYTSNGWVAPDKWVIDNYERFKEHLPRIE</sequence>
<reference evidence="1 2" key="1">
    <citation type="submission" date="2020-01" db="EMBL/GenBank/DDBJ databases">
        <authorList>
            <person name="Liu G."/>
            <person name="Liu B."/>
        </authorList>
    </citation>
    <scope>NUCLEOTIDE SEQUENCE [LARGE SCALE GENOMIC DNA]</scope>
    <source>
        <strain evidence="1 2">FJAT-51161</strain>
    </source>
</reference>
<dbReference type="EMBL" id="CP067341">
    <property type="protein sequence ID" value="QQP10812.1"/>
    <property type="molecule type" value="Genomic_DNA"/>
</dbReference>
<name>A0ABX7ALN3_9BACI</name>
<evidence type="ECO:0000313" key="1">
    <source>
        <dbReference type="EMBL" id="QQP10812.1"/>
    </source>
</evidence>
<keyword evidence="2" id="KW-1185">Reference proteome</keyword>
<protein>
    <submittedName>
        <fullName evidence="1">Uncharacterized protein</fullName>
    </submittedName>
</protein>
<dbReference type="RefSeq" id="WP_053595722.1">
    <property type="nucleotide sequence ID" value="NZ_CP067341.1"/>
</dbReference>
<proteinExistence type="predicted"/>
<gene>
    <name evidence="1" type="ORF">FJQ98_16330</name>
</gene>
<accession>A0ABX7ALN3</accession>